<feature type="transmembrane region" description="Helical" evidence="1">
    <location>
        <begin position="12"/>
        <end position="39"/>
    </location>
</feature>
<dbReference type="Proteomes" id="UP000531251">
    <property type="component" value="Unassembled WGS sequence"/>
</dbReference>
<organism evidence="2 3">
    <name type="scientific">Sphingomonas trueperi</name>
    <dbReference type="NCBI Taxonomy" id="53317"/>
    <lineage>
        <taxon>Bacteria</taxon>
        <taxon>Pseudomonadati</taxon>
        <taxon>Pseudomonadota</taxon>
        <taxon>Alphaproteobacteria</taxon>
        <taxon>Sphingomonadales</taxon>
        <taxon>Sphingomonadaceae</taxon>
        <taxon>Sphingomonas</taxon>
    </lineage>
</organism>
<dbReference type="AlphaFoldDB" id="A0A7X5Y130"/>
<accession>A0A7X5Y130</accession>
<dbReference type="RefSeq" id="WP_277600117.1">
    <property type="nucleotide sequence ID" value="NZ_BAAADY010000014.1"/>
</dbReference>
<comment type="caution">
    <text evidence="2">The sequence shown here is derived from an EMBL/GenBank/DDBJ whole genome shotgun (WGS) entry which is preliminary data.</text>
</comment>
<keyword evidence="1" id="KW-1133">Transmembrane helix</keyword>
<gene>
    <name evidence="2" type="ORF">GGR89_002150</name>
</gene>
<evidence type="ECO:0000313" key="2">
    <source>
        <dbReference type="EMBL" id="NJB97835.1"/>
    </source>
</evidence>
<proteinExistence type="predicted"/>
<keyword evidence="1" id="KW-0812">Transmembrane</keyword>
<keyword evidence="3" id="KW-1185">Reference proteome</keyword>
<reference evidence="2 3" key="1">
    <citation type="submission" date="2020-03" db="EMBL/GenBank/DDBJ databases">
        <title>Genomic Encyclopedia of Type Strains, Phase IV (KMG-IV): sequencing the most valuable type-strain genomes for metagenomic binning, comparative biology and taxonomic classification.</title>
        <authorList>
            <person name="Goeker M."/>
        </authorList>
    </citation>
    <scope>NUCLEOTIDE SEQUENCE [LARGE SCALE GENOMIC DNA]</scope>
    <source>
        <strain evidence="2 3">DSM 7225</strain>
    </source>
</reference>
<name>A0A7X5Y130_9SPHN</name>
<dbReference type="EMBL" id="JAATJB010000005">
    <property type="protein sequence ID" value="NJB97835.1"/>
    <property type="molecule type" value="Genomic_DNA"/>
</dbReference>
<sequence length="42" mass="4453">MRLDRFDDHQTGFGPCVATMMALLAIGALVGGILARLAVLTH</sequence>
<evidence type="ECO:0000256" key="1">
    <source>
        <dbReference type="SAM" id="Phobius"/>
    </source>
</evidence>
<keyword evidence="1" id="KW-0472">Membrane</keyword>
<protein>
    <submittedName>
        <fullName evidence="2">Uncharacterized protein</fullName>
    </submittedName>
</protein>
<evidence type="ECO:0000313" key="3">
    <source>
        <dbReference type="Proteomes" id="UP000531251"/>
    </source>
</evidence>